<proteinExistence type="predicted"/>
<evidence type="ECO:0000256" key="1">
    <source>
        <dbReference type="SAM" id="MobiDB-lite"/>
    </source>
</evidence>
<organism evidence="2 3">
    <name type="scientific">Colletotrichum tofieldiae</name>
    <dbReference type="NCBI Taxonomy" id="708197"/>
    <lineage>
        <taxon>Eukaryota</taxon>
        <taxon>Fungi</taxon>
        <taxon>Dikarya</taxon>
        <taxon>Ascomycota</taxon>
        <taxon>Pezizomycotina</taxon>
        <taxon>Sordariomycetes</taxon>
        <taxon>Hypocreomycetidae</taxon>
        <taxon>Glomerellales</taxon>
        <taxon>Glomerellaceae</taxon>
        <taxon>Colletotrichum</taxon>
        <taxon>Colletotrichum spaethianum species complex</taxon>
    </lineage>
</organism>
<accession>A0A161YGN8</accession>
<reference evidence="2 3" key="1">
    <citation type="submission" date="2015-06" db="EMBL/GenBank/DDBJ databases">
        <title>Survival trade-offs in plant roots during colonization by closely related pathogenic and mutualistic fungi.</title>
        <authorList>
            <person name="Hacquard S."/>
            <person name="Kracher B."/>
            <person name="Hiruma K."/>
            <person name="Weinman A."/>
            <person name="Muench P."/>
            <person name="Garrido Oter R."/>
            <person name="Ver Loren van Themaat E."/>
            <person name="Dallerey J.-F."/>
            <person name="Damm U."/>
            <person name="Henrissat B."/>
            <person name="Lespinet O."/>
            <person name="Thon M."/>
            <person name="Kemen E."/>
            <person name="McHardy A.C."/>
            <person name="Schulze-Lefert P."/>
            <person name="O'Connell R.J."/>
        </authorList>
    </citation>
    <scope>NUCLEOTIDE SEQUENCE [LARGE SCALE GENOMIC DNA]</scope>
    <source>
        <strain evidence="2 3">0861</strain>
    </source>
</reference>
<dbReference type="AlphaFoldDB" id="A0A161YGN8"/>
<dbReference type="Proteomes" id="UP000076552">
    <property type="component" value="Unassembled WGS sequence"/>
</dbReference>
<gene>
    <name evidence="2" type="ORF">CT0861_10334</name>
</gene>
<sequence>MEITTGQWQGNSRPSRDMSQPSNFGETQACDLKSTRRRPREPPQGKPRIHLESHIWCVPQDNCQSGENNGYHWVKIGPLSDTGIRANGRLMLAAGSGGNASLTSEKPRIHRTSKDLQPWAVEQKDLLSGNSSCWKSRRSTN</sequence>
<keyword evidence="3" id="KW-1185">Reference proteome</keyword>
<dbReference type="EMBL" id="LFIV01000066">
    <property type="protein sequence ID" value="KZL71827.1"/>
    <property type="molecule type" value="Genomic_DNA"/>
</dbReference>
<evidence type="ECO:0000313" key="2">
    <source>
        <dbReference type="EMBL" id="KZL71827.1"/>
    </source>
</evidence>
<comment type="caution">
    <text evidence="2">The sequence shown here is derived from an EMBL/GenBank/DDBJ whole genome shotgun (WGS) entry which is preliminary data.</text>
</comment>
<feature type="compositionally biased region" description="Polar residues" evidence="1">
    <location>
        <begin position="1"/>
        <end position="26"/>
    </location>
</feature>
<name>A0A161YGN8_9PEZI</name>
<feature type="region of interest" description="Disordered" evidence="1">
    <location>
        <begin position="1"/>
        <end position="49"/>
    </location>
</feature>
<protein>
    <submittedName>
        <fullName evidence="2">Uncharacterized protein</fullName>
    </submittedName>
</protein>
<evidence type="ECO:0000313" key="3">
    <source>
        <dbReference type="Proteomes" id="UP000076552"/>
    </source>
</evidence>